<proteinExistence type="predicted"/>
<dbReference type="OrthoDB" id="1341662at2"/>
<dbReference type="Proteomes" id="UP000184462">
    <property type="component" value="Unassembled WGS sequence"/>
</dbReference>
<dbReference type="Pfam" id="PF08522">
    <property type="entry name" value="BT_3987-like_N"/>
    <property type="match status" value="1"/>
</dbReference>
<dbReference type="Gene3D" id="2.60.40.1740">
    <property type="entry name" value="hypothetical protein (bacova_03559)"/>
    <property type="match status" value="1"/>
</dbReference>
<name>A0A1M4UB07_9FLAO</name>
<gene>
    <name evidence="2" type="ORF">SAMN05444278_102266</name>
</gene>
<dbReference type="PROSITE" id="PS51257">
    <property type="entry name" value="PROKAR_LIPOPROTEIN"/>
    <property type="match status" value="1"/>
</dbReference>
<sequence length="284" mass="30461">MKKIFRTITTLALILLIASCEEDPVVFDNINGQTMLKFDESTSVPFSLEIGTTETLSLTLSSSVVSDVDRTVNLSVNEDLTTLPADAYNFDTNAVIPAGEYSTEVEFTITDTNLDFTQTFDLVLNLEGSSESLNLSIPEPTQTISVSITCPIPSDFMVGDYEIADVSGAIGPANGTSNFAPGVVTLEANGSTRTFTSQVLPAFNEEIENITINLNCDVFQIGDVDPSLACTSGVSYIFTATDRDDSSTYNVNGSDESFIINYIEDPEGSCGGPFISSFSLTKIN</sequence>
<dbReference type="STRING" id="1155689.SAMN05444278_102266"/>
<organism evidence="2 3">
    <name type="scientific">Psychroflexus salarius</name>
    <dbReference type="NCBI Taxonomy" id="1155689"/>
    <lineage>
        <taxon>Bacteria</taxon>
        <taxon>Pseudomonadati</taxon>
        <taxon>Bacteroidota</taxon>
        <taxon>Flavobacteriia</taxon>
        <taxon>Flavobacteriales</taxon>
        <taxon>Flavobacteriaceae</taxon>
        <taxon>Psychroflexus</taxon>
    </lineage>
</organism>
<evidence type="ECO:0000259" key="1">
    <source>
        <dbReference type="Pfam" id="PF08522"/>
    </source>
</evidence>
<dbReference type="EMBL" id="FQTW01000002">
    <property type="protein sequence ID" value="SHE53743.1"/>
    <property type="molecule type" value="Genomic_DNA"/>
</dbReference>
<accession>A0A1M4UB07</accession>
<dbReference type="RefSeq" id="WP_073192354.1">
    <property type="nucleotide sequence ID" value="NZ_FQTW01000002.1"/>
</dbReference>
<dbReference type="AlphaFoldDB" id="A0A1M4UB07"/>
<reference evidence="2 3" key="1">
    <citation type="submission" date="2016-11" db="EMBL/GenBank/DDBJ databases">
        <authorList>
            <person name="Jaros S."/>
            <person name="Januszkiewicz K."/>
            <person name="Wedrychowicz H."/>
        </authorList>
    </citation>
    <scope>NUCLEOTIDE SEQUENCE [LARGE SCALE GENOMIC DNA]</scope>
    <source>
        <strain evidence="2 3">DSM 25661</strain>
    </source>
</reference>
<protein>
    <recommendedName>
        <fullName evidence="1">BT-3987-like N-terminal domain-containing protein</fullName>
    </recommendedName>
</protein>
<evidence type="ECO:0000313" key="3">
    <source>
        <dbReference type="Proteomes" id="UP000184462"/>
    </source>
</evidence>
<dbReference type="InterPro" id="IPR013728">
    <property type="entry name" value="BT_3987-like_N"/>
</dbReference>
<keyword evidence="3" id="KW-1185">Reference proteome</keyword>
<feature type="domain" description="BT-3987-like N-terminal" evidence="1">
    <location>
        <begin position="31"/>
        <end position="124"/>
    </location>
</feature>
<evidence type="ECO:0000313" key="2">
    <source>
        <dbReference type="EMBL" id="SHE53743.1"/>
    </source>
</evidence>